<dbReference type="Proteomes" id="UP000030669">
    <property type="component" value="Unassembled WGS sequence"/>
</dbReference>
<keyword evidence="2" id="KW-0812">Transmembrane</keyword>
<dbReference type="RefSeq" id="XP_007862388.1">
    <property type="nucleotide sequence ID" value="XM_007864197.1"/>
</dbReference>
<feature type="coiled-coil region" evidence="1">
    <location>
        <begin position="82"/>
        <end position="134"/>
    </location>
</feature>
<proteinExistence type="predicted"/>
<dbReference type="OMA" id="IRQFAYK"/>
<name>S7QJ28_GLOTA</name>
<dbReference type="KEGG" id="gtr:GLOTRDRAFT_125680"/>
<organism evidence="3 4">
    <name type="scientific">Gloeophyllum trabeum (strain ATCC 11539 / FP-39264 / Madison 617)</name>
    <name type="common">Brown rot fungus</name>
    <dbReference type="NCBI Taxonomy" id="670483"/>
    <lineage>
        <taxon>Eukaryota</taxon>
        <taxon>Fungi</taxon>
        <taxon>Dikarya</taxon>
        <taxon>Basidiomycota</taxon>
        <taxon>Agaricomycotina</taxon>
        <taxon>Agaricomycetes</taxon>
        <taxon>Gloeophyllales</taxon>
        <taxon>Gloeophyllaceae</taxon>
        <taxon>Gloeophyllum</taxon>
    </lineage>
</organism>
<evidence type="ECO:0000313" key="4">
    <source>
        <dbReference type="Proteomes" id="UP000030669"/>
    </source>
</evidence>
<gene>
    <name evidence="3" type="ORF">GLOTRDRAFT_125680</name>
</gene>
<dbReference type="EMBL" id="KB469297">
    <property type="protein sequence ID" value="EPQ59377.1"/>
    <property type="molecule type" value="Genomic_DNA"/>
</dbReference>
<reference evidence="3 4" key="1">
    <citation type="journal article" date="2012" name="Science">
        <title>The Paleozoic origin of enzymatic lignin decomposition reconstructed from 31 fungal genomes.</title>
        <authorList>
            <person name="Floudas D."/>
            <person name="Binder M."/>
            <person name="Riley R."/>
            <person name="Barry K."/>
            <person name="Blanchette R.A."/>
            <person name="Henrissat B."/>
            <person name="Martinez A.T."/>
            <person name="Otillar R."/>
            <person name="Spatafora J.W."/>
            <person name="Yadav J.S."/>
            <person name="Aerts A."/>
            <person name="Benoit I."/>
            <person name="Boyd A."/>
            <person name="Carlson A."/>
            <person name="Copeland A."/>
            <person name="Coutinho P.M."/>
            <person name="de Vries R.P."/>
            <person name="Ferreira P."/>
            <person name="Findley K."/>
            <person name="Foster B."/>
            <person name="Gaskell J."/>
            <person name="Glotzer D."/>
            <person name="Gorecki P."/>
            <person name="Heitman J."/>
            <person name="Hesse C."/>
            <person name="Hori C."/>
            <person name="Igarashi K."/>
            <person name="Jurgens J.A."/>
            <person name="Kallen N."/>
            <person name="Kersten P."/>
            <person name="Kohler A."/>
            <person name="Kuees U."/>
            <person name="Kumar T.K.A."/>
            <person name="Kuo A."/>
            <person name="LaButti K."/>
            <person name="Larrondo L.F."/>
            <person name="Lindquist E."/>
            <person name="Ling A."/>
            <person name="Lombard V."/>
            <person name="Lucas S."/>
            <person name="Lundell T."/>
            <person name="Martin R."/>
            <person name="McLaughlin D.J."/>
            <person name="Morgenstern I."/>
            <person name="Morin E."/>
            <person name="Murat C."/>
            <person name="Nagy L.G."/>
            <person name="Nolan M."/>
            <person name="Ohm R.A."/>
            <person name="Patyshakuliyeva A."/>
            <person name="Rokas A."/>
            <person name="Ruiz-Duenas F.J."/>
            <person name="Sabat G."/>
            <person name="Salamov A."/>
            <person name="Samejima M."/>
            <person name="Schmutz J."/>
            <person name="Slot J.C."/>
            <person name="St John F."/>
            <person name="Stenlid J."/>
            <person name="Sun H."/>
            <person name="Sun S."/>
            <person name="Syed K."/>
            <person name="Tsang A."/>
            <person name="Wiebenga A."/>
            <person name="Young D."/>
            <person name="Pisabarro A."/>
            <person name="Eastwood D.C."/>
            <person name="Martin F."/>
            <person name="Cullen D."/>
            <person name="Grigoriev I.V."/>
            <person name="Hibbett D.S."/>
        </authorList>
    </citation>
    <scope>NUCLEOTIDE SEQUENCE [LARGE SCALE GENOMIC DNA]</scope>
    <source>
        <strain evidence="3 4">ATCC 11539</strain>
    </source>
</reference>
<dbReference type="eggNOG" id="ENOG502T0UW">
    <property type="taxonomic scope" value="Eukaryota"/>
</dbReference>
<evidence type="ECO:0000256" key="2">
    <source>
        <dbReference type="SAM" id="Phobius"/>
    </source>
</evidence>
<evidence type="ECO:0000256" key="1">
    <source>
        <dbReference type="SAM" id="Coils"/>
    </source>
</evidence>
<accession>S7QJ28</accession>
<protein>
    <submittedName>
        <fullName evidence="3">Uncharacterized protein</fullName>
    </submittedName>
</protein>
<keyword evidence="4" id="KW-1185">Reference proteome</keyword>
<dbReference type="AlphaFoldDB" id="S7QJ28"/>
<keyword evidence="2" id="KW-1133">Transmembrane helix</keyword>
<evidence type="ECO:0000313" key="3">
    <source>
        <dbReference type="EMBL" id="EPQ59377.1"/>
    </source>
</evidence>
<sequence length="182" mass="20678">MTQARPSSAWTSVVPRLAVVSAVILPIAFVPYLLVRRQLHALHRSAENINSTFQAVQRDSASIAIETTRLRQAEQLQTRTLLRQIQWDVDHLRQDLAALQRSQSASEDDLRRLREEADAEKQRARSQLTTLNELGLSLADIAAFLQEIEVKGGFTSKDRDPQWIERLRGIAMELNQKLRGSK</sequence>
<keyword evidence="2" id="KW-0472">Membrane</keyword>
<feature type="transmembrane region" description="Helical" evidence="2">
    <location>
        <begin position="13"/>
        <end position="35"/>
    </location>
</feature>
<dbReference type="OrthoDB" id="3232130at2759"/>
<dbReference type="GeneID" id="19301278"/>
<keyword evidence="1" id="KW-0175">Coiled coil</keyword>
<dbReference type="HOGENOM" id="CLU_099528_1_0_1"/>